<dbReference type="Gene3D" id="3.40.50.1820">
    <property type="entry name" value="alpha/beta hydrolase"/>
    <property type="match status" value="1"/>
</dbReference>
<dbReference type="AlphaFoldDB" id="A0A8J3ZUB1"/>
<comment type="caution">
    <text evidence="2">The sequence shown here is derived from an EMBL/GenBank/DDBJ whole genome shotgun (WGS) entry which is preliminary data.</text>
</comment>
<dbReference type="GO" id="GO:0016787">
    <property type="term" value="F:hydrolase activity"/>
    <property type="evidence" value="ECO:0007669"/>
    <property type="project" value="UniProtKB-KW"/>
</dbReference>
<sequence length="268" mass="28199">MSVSYLSVDGQRVAYEVTGDGPLVVCVPGMGDVRQVFRNTAPALAAAGYRVAVMDLRGHGDSDTAFAEYGDPASARDLLALVEHLGGPAVVLGSSMGAAAAVLAAAERPAAVTAFVLLGPFVRGGPSKLLQAVTRVALARPWGPAFWRSYYRKFYPGRPPADLAAHIDRIGRAQARPGAWKAFIRTVFAGHAEAAAVVDRVRGVPTLVVMGEKDPDWKDPVAEGNWVAEALGGELLRVPDAGHYPMAEYPETVNPAVVAFVGKVTSRA</sequence>
<keyword evidence="2" id="KW-0378">Hydrolase</keyword>
<dbReference type="SUPFAM" id="SSF53474">
    <property type="entry name" value="alpha/beta-Hydrolases"/>
    <property type="match status" value="1"/>
</dbReference>
<dbReference type="PANTHER" id="PTHR43194">
    <property type="entry name" value="HYDROLASE ALPHA/BETA FOLD FAMILY"/>
    <property type="match status" value="1"/>
</dbReference>
<keyword evidence="3" id="KW-1185">Reference proteome</keyword>
<organism evidence="2 3">
    <name type="scientific">Virgisporangium ochraceum</name>
    <dbReference type="NCBI Taxonomy" id="65505"/>
    <lineage>
        <taxon>Bacteria</taxon>
        <taxon>Bacillati</taxon>
        <taxon>Actinomycetota</taxon>
        <taxon>Actinomycetes</taxon>
        <taxon>Micromonosporales</taxon>
        <taxon>Micromonosporaceae</taxon>
        <taxon>Virgisporangium</taxon>
    </lineage>
</organism>
<dbReference type="EMBL" id="BOPH01000058">
    <property type="protein sequence ID" value="GIJ69243.1"/>
    <property type="molecule type" value="Genomic_DNA"/>
</dbReference>
<evidence type="ECO:0000313" key="2">
    <source>
        <dbReference type="EMBL" id="GIJ69243.1"/>
    </source>
</evidence>
<evidence type="ECO:0000313" key="3">
    <source>
        <dbReference type="Proteomes" id="UP000635606"/>
    </source>
</evidence>
<name>A0A8J3ZUB1_9ACTN</name>
<feature type="domain" description="AB hydrolase-1" evidence="1">
    <location>
        <begin position="24"/>
        <end position="254"/>
    </location>
</feature>
<dbReference type="InterPro" id="IPR000639">
    <property type="entry name" value="Epox_hydrolase-like"/>
</dbReference>
<dbReference type="InterPro" id="IPR000073">
    <property type="entry name" value="AB_hydrolase_1"/>
</dbReference>
<accession>A0A8J3ZUB1</accession>
<proteinExistence type="predicted"/>
<dbReference type="Pfam" id="PF12697">
    <property type="entry name" value="Abhydrolase_6"/>
    <property type="match status" value="1"/>
</dbReference>
<dbReference type="InterPro" id="IPR029058">
    <property type="entry name" value="AB_hydrolase_fold"/>
</dbReference>
<dbReference type="PRINTS" id="PR00111">
    <property type="entry name" value="ABHYDROLASE"/>
</dbReference>
<dbReference type="RefSeq" id="WP_203929171.1">
    <property type="nucleotide sequence ID" value="NZ_BOPH01000058.1"/>
</dbReference>
<dbReference type="PRINTS" id="PR00412">
    <property type="entry name" value="EPOXHYDRLASE"/>
</dbReference>
<dbReference type="PANTHER" id="PTHR43194:SF2">
    <property type="entry name" value="PEROXISOMAL MEMBRANE PROTEIN LPX1"/>
    <property type="match status" value="1"/>
</dbReference>
<dbReference type="Proteomes" id="UP000635606">
    <property type="component" value="Unassembled WGS sequence"/>
</dbReference>
<evidence type="ECO:0000259" key="1">
    <source>
        <dbReference type="Pfam" id="PF12697"/>
    </source>
</evidence>
<protein>
    <submittedName>
        <fullName evidence="2">Hydrolase</fullName>
    </submittedName>
</protein>
<dbReference type="InterPro" id="IPR050228">
    <property type="entry name" value="Carboxylesterase_BioH"/>
</dbReference>
<gene>
    <name evidence="2" type="ORF">Voc01_041600</name>
</gene>
<reference evidence="2" key="1">
    <citation type="submission" date="2021-01" db="EMBL/GenBank/DDBJ databases">
        <title>Whole genome shotgun sequence of Virgisporangium ochraceum NBRC 16418.</title>
        <authorList>
            <person name="Komaki H."/>
            <person name="Tamura T."/>
        </authorList>
    </citation>
    <scope>NUCLEOTIDE SEQUENCE</scope>
    <source>
        <strain evidence="2">NBRC 16418</strain>
    </source>
</reference>